<dbReference type="AlphaFoldDB" id="A0A1X6NPE3"/>
<keyword evidence="4" id="KW-1185">Reference proteome</keyword>
<name>A0A1X6NPE3_PORUM</name>
<dbReference type="Proteomes" id="UP000218209">
    <property type="component" value="Unassembled WGS sequence"/>
</dbReference>
<sequence>MLFLALCAFFRTSSMASPIERAGEPTTTPKTTAQRRSPQPHNFHTQRRVRAPEGAQCLRHRHHLCRVVHPRHVNGNLPEFGQLAEKKQGRAELSQPLRHLEGREGGRRLDQRKHECRRRRGWEARRHQVERLQVGQHKRCRLARVQEGAVEGEVLEPRKGREHRQGGRHLGRRLARKLGGHARTPHAGQDELLGRLERRHPLRGGGRVKLGALEEDHLARGAAPRPNGPEELAHQQPADVGQGERQERAEPTQRRDRPHAAGMELGQVGGGQAGKLKEHRIIRRGGRRGGGRPSRRLRADTNQVEVGHRAEVRQKAGQRTIAVHLHARAKGGRQGQKHKRR</sequence>
<evidence type="ECO:0000313" key="4">
    <source>
        <dbReference type="Proteomes" id="UP000218209"/>
    </source>
</evidence>
<feature type="signal peptide" evidence="2">
    <location>
        <begin position="1"/>
        <end position="16"/>
    </location>
</feature>
<organism evidence="3 4">
    <name type="scientific">Porphyra umbilicalis</name>
    <name type="common">Purple laver</name>
    <name type="synonym">Red alga</name>
    <dbReference type="NCBI Taxonomy" id="2786"/>
    <lineage>
        <taxon>Eukaryota</taxon>
        <taxon>Rhodophyta</taxon>
        <taxon>Bangiophyceae</taxon>
        <taxon>Bangiales</taxon>
        <taxon>Bangiaceae</taxon>
        <taxon>Porphyra</taxon>
    </lineage>
</organism>
<evidence type="ECO:0000256" key="2">
    <source>
        <dbReference type="SAM" id="SignalP"/>
    </source>
</evidence>
<evidence type="ECO:0000313" key="3">
    <source>
        <dbReference type="EMBL" id="OSX70471.1"/>
    </source>
</evidence>
<feature type="chain" id="PRO_5010856116" evidence="2">
    <location>
        <begin position="17"/>
        <end position="341"/>
    </location>
</feature>
<gene>
    <name evidence="3" type="ORF">BU14_0746s0011</name>
</gene>
<reference evidence="3 4" key="1">
    <citation type="submission" date="2017-03" db="EMBL/GenBank/DDBJ databases">
        <title>WGS assembly of Porphyra umbilicalis.</title>
        <authorList>
            <person name="Brawley S.H."/>
            <person name="Blouin N.A."/>
            <person name="Ficko-Blean E."/>
            <person name="Wheeler G.L."/>
            <person name="Lohr M."/>
            <person name="Goodson H.V."/>
            <person name="Jenkins J.W."/>
            <person name="Blaby-Haas C.E."/>
            <person name="Helliwell K.E."/>
            <person name="Chan C."/>
            <person name="Marriage T."/>
            <person name="Bhattacharya D."/>
            <person name="Klein A.S."/>
            <person name="Badis Y."/>
            <person name="Brodie J."/>
            <person name="Cao Y."/>
            <person name="Collen J."/>
            <person name="Dittami S.M."/>
            <person name="Gachon C.M."/>
            <person name="Green B.R."/>
            <person name="Karpowicz S."/>
            <person name="Kim J.W."/>
            <person name="Kudahl U."/>
            <person name="Lin S."/>
            <person name="Michel G."/>
            <person name="Mittag M."/>
            <person name="Olson B.J."/>
            <person name="Pangilinan J."/>
            <person name="Peng Y."/>
            <person name="Qiu H."/>
            <person name="Shu S."/>
            <person name="Singer J.T."/>
            <person name="Smith A.G."/>
            <person name="Sprecher B.N."/>
            <person name="Wagner V."/>
            <person name="Wang W."/>
            <person name="Wang Z.-Y."/>
            <person name="Yan J."/>
            <person name="Yarish C."/>
            <person name="Zoeuner-Riek S."/>
            <person name="Zhuang Y."/>
            <person name="Zou Y."/>
            <person name="Lindquist E.A."/>
            <person name="Grimwood J."/>
            <person name="Barry K."/>
            <person name="Rokhsar D.S."/>
            <person name="Schmutz J."/>
            <person name="Stiller J.W."/>
            <person name="Grossman A.R."/>
            <person name="Prochnik S.E."/>
        </authorList>
    </citation>
    <scope>NUCLEOTIDE SEQUENCE [LARGE SCALE GENOMIC DNA]</scope>
    <source>
        <strain evidence="3">4086291</strain>
    </source>
</reference>
<feature type="compositionally biased region" description="Basic residues" evidence="1">
    <location>
        <begin position="277"/>
        <end position="296"/>
    </location>
</feature>
<keyword evidence="2" id="KW-0732">Signal</keyword>
<feature type="compositionally biased region" description="Polar residues" evidence="1">
    <location>
        <begin position="25"/>
        <end position="43"/>
    </location>
</feature>
<accession>A0A1X6NPE3</accession>
<protein>
    <submittedName>
        <fullName evidence="3">Uncharacterized protein</fullName>
    </submittedName>
</protein>
<proteinExistence type="predicted"/>
<feature type="region of interest" description="Disordered" evidence="1">
    <location>
        <begin position="176"/>
        <end position="307"/>
    </location>
</feature>
<dbReference type="EMBL" id="KV919252">
    <property type="protein sequence ID" value="OSX70471.1"/>
    <property type="molecule type" value="Genomic_DNA"/>
</dbReference>
<evidence type="ECO:0000256" key="1">
    <source>
        <dbReference type="SAM" id="MobiDB-lite"/>
    </source>
</evidence>
<feature type="region of interest" description="Disordered" evidence="1">
    <location>
        <begin position="18"/>
        <end position="48"/>
    </location>
</feature>
<feature type="compositionally biased region" description="Basic and acidic residues" evidence="1">
    <location>
        <begin position="242"/>
        <end position="259"/>
    </location>
</feature>